<protein>
    <recommendedName>
        <fullName evidence="6">Tetratricopeptide repeat protein</fullName>
    </recommendedName>
</protein>
<organism evidence="4 5">
    <name type="scientific">candidate division WOR-1 bacterium RIFOXYB2_FULL_37_13</name>
    <dbReference type="NCBI Taxonomy" id="1802579"/>
    <lineage>
        <taxon>Bacteria</taxon>
        <taxon>Bacillati</taxon>
        <taxon>Saganbacteria</taxon>
    </lineage>
</organism>
<evidence type="ECO:0000256" key="1">
    <source>
        <dbReference type="ARBA" id="ARBA00022737"/>
    </source>
</evidence>
<dbReference type="Pfam" id="PF13414">
    <property type="entry name" value="TPR_11"/>
    <property type="match status" value="1"/>
</dbReference>
<dbReference type="Gene3D" id="1.25.40.10">
    <property type="entry name" value="Tetratricopeptide repeat domain"/>
    <property type="match status" value="2"/>
</dbReference>
<reference evidence="4 5" key="1">
    <citation type="journal article" date="2016" name="Nat. Commun.">
        <title>Thousands of microbial genomes shed light on interconnected biogeochemical processes in an aquifer system.</title>
        <authorList>
            <person name="Anantharaman K."/>
            <person name="Brown C.T."/>
            <person name="Hug L.A."/>
            <person name="Sharon I."/>
            <person name="Castelle C.J."/>
            <person name="Probst A.J."/>
            <person name="Thomas B.C."/>
            <person name="Singh A."/>
            <person name="Wilkins M.J."/>
            <person name="Karaoz U."/>
            <person name="Brodie E.L."/>
            <person name="Williams K.H."/>
            <person name="Hubbard S.S."/>
            <person name="Banfield J.F."/>
        </authorList>
    </citation>
    <scope>NUCLEOTIDE SEQUENCE [LARGE SCALE GENOMIC DNA]</scope>
</reference>
<dbReference type="SUPFAM" id="SSF48452">
    <property type="entry name" value="TPR-like"/>
    <property type="match status" value="1"/>
</dbReference>
<dbReference type="GO" id="GO:0009279">
    <property type="term" value="C:cell outer membrane"/>
    <property type="evidence" value="ECO:0007669"/>
    <property type="project" value="TreeGrafter"/>
</dbReference>
<dbReference type="InterPro" id="IPR011990">
    <property type="entry name" value="TPR-like_helical_dom_sf"/>
</dbReference>
<keyword evidence="2 3" id="KW-0802">TPR repeat</keyword>
<dbReference type="Proteomes" id="UP000178417">
    <property type="component" value="Unassembled WGS sequence"/>
</dbReference>
<dbReference type="AlphaFoldDB" id="A0A1F4SPA5"/>
<dbReference type="PANTHER" id="PTHR44858">
    <property type="entry name" value="TETRATRICOPEPTIDE REPEAT PROTEIN 6"/>
    <property type="match status" value="1"/>
</dbReference>
<dbReference type="PROSITE" id="PS50005">
    <property type="entry name" value="TPR"/>
    <property type="match status" value="1"/>
</dbReference>
<feature type="repeat" description="TPR" evidence="3">
    <location>
        <begin position="126"/>
        <end position="159"/>
    </location>
</feature>
<accession>A0A1F4SPA5</accession>
<sequence>MRVPSFLQRFVTPKSVAQPLANLNPNQFRTEAEAFLRKKQFYAAIPAYTKALHYYPRSVDLFYCRGLAFFGAARELESKVKAQELFTKASKDFEAVITLAPTHAGAYKLLALTSFYLNPESNLFASIHFIKAANIYFASNDFEPAISCFNMALQLNPESVDALTGLSLVYKQSDRREETVTILAKLGELYISQGRPLDAAKIESEIKIKFSDVVAGRTQPKPFKLKLLPSLTATEIDALGDISDEGIDLLDAEAG</sequence>
<dbReference type="GO" id="GO:0046813">
    <property type="term" value="P:receptor-mediated virion attachment to host cell"/>
    <property type="evidence" value="ECO:0007669"/>
    <property type="project" value="TreeGrafter"/>
</dbReference>
<evidence type="ECO:0008006" key="6">
    <source>
        <dbReference type="Google" id="ProtNLM"/>
    </source>
</evidence>
<dbReference type="EMBL" id="MEUB01000030">
    <property type="protein sequence ID" value="OGC22240.1"/>
    <property type="molecule type" value="Genomic_DNA"/>
</dbReference>
<dbReference type="SMART" id="SM00028">
    <property type="entry name" value="TPR"/>
    <property type="match status" value="3"/>
</dbReference>
<dbReference type="InterPro" id="IPR050498">
    <property type="entry name" value="Ycf3"/>
</dbReference>
<dbReference type="PANTHER" id="PTHR44858:SF1">
    <property type="entry name" value="UDP-N-ACETYLGLUCOSAMINE--PEPTIDE N-ACETYLGLUCOSAMINYLTRANSFERASE SPINDLY-RELATED"/>
    <property type="match status" value="1"/>
</dbReference>
<dbReference type="InterPro" id="IPR019734">
    <property type="entry name" value="TPR_rpt"/>
</dbReference>
<evidence type="ECO:0000256" key="3">
    <source>
        <dbReference type="PROSITE-ProRule" id="PRU00339"/>
    </source>
</evidence>
<dbReference type="Pfam" id="PF13432">
    <property type="entry name" value="TPR_16"/>
    <property type="match status" value="1"/>
</dbReference>
<name>A0A1F4SPA5_UNCSA</name>
<comment type="caution">
    <text evidence="4">The sequence shown here is derived from an EMBL/GenBank/DDBJ whole genome shotgun (WGS) entry which is preliminary data.</text>
</comment>
<evidence type="ECO:0000256" key="2">
    <source>
        <dbReference type="ARBA" id="ARBA00022803"/>
    </source>
</evidence>
<keyword evidence="1" id="KW-0677">Repeat</keyword>
<evidence type="ECO:0000313" key="4">
    <source>
        <dbReference type="EMBL" id="OGC22240.1"/>
    </source>
</evidence>
<gene>
    <name evidence="4" type="ORF">A2310_01430</name>
</gene>
<dbReference type="STRING" id="1802579.A2310_01430"/>
<proteinExistence type="predicted"/>
<evidence type="ECO:0000313" key="5">
    <source>
        <dbReference type="Proteomes" id="UP000178417"/>
    </source>
</evidence>